<dbReference type="Proteomes" id="UP000003730">
    <property type="component" value="Unassembled WGS sequence"/>
</dbReference>
<dbReference type="PROSITE" id="PS51257">
    <property type="entry name" value="PROKAR_LIPOPROTEIN"/>
    <property type="match status" value="1"/>
</dbReference>
<accession>G2EAM2</accession>
<evidence type="ECO:0000313" key="8">
    <source>
        <dbReference type="Proteomes" id="UP000003730"/>
    </source>
</evidence>
<feature type="domain" description="Blue (type 1) copper" evidence="6">
    <location>
        <begin position="46"/>
        <end position="162"/>
    </location>
</feature>
<name>G2EAM2_9FLAO</name>
<dbReference type="InterPro" id="IPR014068">
    <property type="entry name" value="Azurin"/>
</dbReference>
<dbReference type="CDD" id="cd13922">
    <property type="entry name" value="Azurin"/>
    <property type="match status" value="1"/>
</dbReference>
<proteinExistence type="predicted"/>
<evidence type="ECO:0000313" key="7">
    <source>
        <dbReference type="EMBL" id="EGV44513.1"/>
    </source>
</evidence>
<dbReference type="GO" id="GO:0005507">
    <property type="term" value="F:copper ion binding"/>
    <property type="evidence" value="ECO:0007669"/>
    <property type="project" value="InterPro"/>
</dbReference>
<evidence type="ECO:0000256" key="2">
    <source>
        <dbReference type="ARBA" id="ARBA00022723"/>
    </source>
</evidence>
<evidence type="ECO:0000256" key="1">
    <source>
        <dbReference type="ARBA" id="ARBA00022448"/>
    </source>
</evidence>
<gene>
    <name evidence="7" type="ORF">BZARG_2956</name>
</gene>
<dbReference type="RefSeq" id="WP_008635219.1">
    <property type="nucleotide sequence ID" value="NZ_AFXZ01000006.1"/>
</dbReference>
<dbReference type="Gene3D" id="2.60.40.420">
    <property type="entry name" value="Cupredoxins - blue copper proteins"/>
    <property type="match status" value="1"/>
</dbReference>
<dbReference type="PANTHER" id="PTHR38439:SF2">
    <property type="entry name" value="OUTER MEMBRANE PROTEIN H.8"/>
    <property type="match status" value="1"/>
</dbReference>
<dbReference type="OrthoDB" id="9812332at2"/>
<feature type="signal peptide" evidence="5">
    <location>
        <begin position="1"/>
        <end position="17"/>
    </location>
</feature>
<dbReference type="AlphaFoldDB" id="G2EAM2"/>
<evidence type="ECO:0000256" key="5">
    <source>
        <dbReference type="SAM" id="SignalP"/>
    </source>
</evidence>
<keyword evidence="2" id="KW-0479">Metal-binding</keyword>
<organism evidence="7 8">
    <name type="scientific">Bizionia argentinensis JUB59</name>
    <dbReference type="NCBI Taxonomy" id="1046627"/>
    <lineage>
        <taxon>Bacteria</taxon>
        <taxon>Pseudomonadati</taxon>
        <taxon>Bacteroidota</taxon>
        <taxon>Flavobacteriia</taxon>
        <taxon>Flavobacteriales</taxon>
        <taxon>Flavobacteriaceae</taxon>
        <taxon>Bizionia</taxon>
    </lineage>
</organism>
<dbReference type="InterPro" id="IPR050845">
    <property type="entry name" value="Cu-binding_ET"/>
</dbReference>
<dbReference type="InterPro" id="IPR000923">
    <property type="entry name" value="BlueCu_1"/>
</dbReference>
<keyword evidence="5" id="KW-0732">Signal</keyword>
<sequence>MKKIILISLLFSALILAGCSSSDNNDEPESVVTPDPILPISFTLSSDDQMKFEQTEFQVVAEQQVSLTLSHIGSMSKNAMGHNIVILKPGTDLAAFTNEAASSMQTDYIPESFESSIIAHSRMLGGGESASINFSIETPDVYTFICSFPGHYAVMQGTITVE</sequence>
<feature type="chain" id="PRO_5003428537" evidence="5">
    <location>
        <begin position="18"/>
        <end position="162"/>
    </location>
</feature>
<dbReference type="EMBL" id="AFXZ01000006">
    <property type="protein sequence ID" value="EGV44513.1"/>
    <property type="molecule type" value="Genomic_DNA"/>
</dbReference>
<dbReference type="InterPro" id="IPR008972">
    <property type="entry name" value="Cupredoxin"/>
</dbReference>
<dbReference type="PANTHER" id="PTHR38439">
    <property type="entry name" value="AURACYANIN-B"/>
    <property type="match status" value="1"/>
</dbReference>
<dbReference type="Pfam" id="PF00127">
    <property type="entry name" value="Copper-bind"/>
    <property type="match status" value="1"/>
</dbReference>
<dbReference type="GO" id="GO:0009055">
    <property type="term" value="F:electron transfer activity"/>
    <property type="evidence" value="ECO:0007669"/>
    <property type="project" value="InterPro"/>
</dbReference>
<dbReference type="eggNOG" id="COG3241">
    <property type="taxonomic scope" value="Bacteria"/>
</dbReference>
<keyword evidence="1" id="KW-0813">Transport</keyword>
<keyword evidence="8" id="KW-1185">Reference proteome</keyword>
<dbReference type="SUPFAM" id="SSF49503">
    <property type="entry name" value="Cupredoxins"/>
    <property type="match status" value="1"/>
</dbReference>
<comment type="caution">
    <text evidence="7">The sequence shown here is derived from an EMBL/GenBank/DDBJ whole genome shotgun (WGS) entry which is preliminary data.</text>
</comment>
<dbReference type="STRING" id="1046627.BZARG_2956"/>
<evidence type="ECO:0000256" key="3">
    <source>
        <dbReference type="ARBA" id="ARBA00022982"/>
    </source>
</evidence>
<evidence type="ECO:0000259" key="6">
    <source>
        <dbReference type="Pfam" id="PF00127"/>
    </source>
</evidence>
<evidence type="ECO:0000256" key="4">
    <source>
        <dbReference type="ARBA" id="ARBA00023008"/>
    </source>
</evidence>
<reference evidence="7 8" key="1">
    <citation type="journal article" date="2008" name="Int. J. Syst. Evol. Microbiol.">
        <title>Bizionia argentinensis sp. nov., isolated from surface marine water in Antarctica.</title>
        <authorList>
            <person name="Bercovich A."/>
            <person name="Vazquez S.C."/>
            <person name="Yankilevich P."/>
            <person name="Coria S.H."/>
            <person name="Foti M."/>
            <person name="Hernandez E."/>
            <person name="Vidal A."/>
            <person name="Ruberto L."/>
            <person name="Melo C."/>
            <person name="Marenssi S."/>
            <person name="Criscuolo M."/>
            <person name="Memoli M."/>
            <person name="Arguelles M."/>
            <person name="Mac Cormack W.P."/>
        </authorList>
    </citation>
    <scope>NUCLEOTIDE SEQUENCE [LARGE SCALE GENOMIC DNA]</scope>
    <source>
        <strain evidence="7 8">JUB59</strain>
    </source>
</reference>
<keyword evidence="4" id="KW-0186">Copper</keyword>
<protein>
    <submittedName>
        <fullName evidence="7">Azurin</fullName>
    </submittedName>
</protein>
<keyword evidence="3" id="KW-0249">Electron transport</keyword>